<proteinExistence type="predicted"/>
<evidence type="ECO:0000259" key="2">
    <source>
        <dbReference type="Pfam" id="PF03787"/>
    </source>
</evidence>
<dbReference type="Pfam" id="PF03787">
    <property type="entry name" value="RAMPs"/>
    <property type="match status" value="1"/>
</dbReference>
<dbReference type="EMBL" id="CP040098">
    <property type="protein sequence ID" value="QCQ23211.1"/>
    <property type="molecule type" value="Genomic_DNA"/>
</dbReference>
<feature type="domain" description="CRISPR type III-associated protein" evidence="2">
    <location>
        <begin position="10"/>
        <end position="232"/>
    </location>
</feature>
<keyword evidence="4" id="KW-1185">Reference proteome</keyword>
<sequence>MTGCRYFPYTLTLKSPAVITALGGDPNSSSTLAYIPGAAVRGAVAKALGDPGADTAGQKEFQELIFGGKVRYLNAYPSLDGLRSLPVPLSLRRKKNDAPADRRVYAVDLAAFDGRPAPGKEPNECWPEEQLAPLKQGFLTIGAAQPVLLQPKMNARIHHQRDREKGRAWKDRVGTTHGAIFAFESLDAGQSFQGLIQVRGGTDKELERTVRLLKALLGDTILVGRSRRAGYGGMAALQWGEGRTREVDGVGRDGLRPVGADIPRGIRFRLLLTSACIARNANTGQIDPAALPDLIKGRFCGRAKLLRTRWSFTPIGGFNRKWRLELPQTLAVSAGSVFLLEANQDIPVGQLYAVENEGLGERREEGYGRVLFLDAPLPSISLQEHEEAASFPAVDGQPPPLVSDIEKRIVWGRIARKIEEKVAAITLSARNLPANSLIGRLRTPLRGNPEEAIGTLKRWLRDGSETECLKKPAMDQLESCRMDGHQNLADWMLKATEPDRVLSWLDADVLAQRGHIVSEQSAKQSLEKRSVEISVKLIDAVLAALAVRNKTEEAGDEC</sequence>
<keyword evidence="1" id="KW-0051">Antiviral defense</keyword>
<dbReference type="GO" id="GO:0051607">
    <property type="term" value="P:defense response to virus"/>
    <property type="evidence" value="ECO:0007669"/>
    <property type="project" value="UniProtKB-KW"/>
</dbReference>
<evidence type="ECO:0000313" key="3">
    <source>
        <dbReference type="EMBL" id="QCQ23211.1"/>
    </source>
</evidence>
<dbReference type="Proteomes" id="UP000298602">
    <property type="component" value="Chromosome"/>
</dbReference>
<dbReference type="RefSeq" id="WP_137425491.1">
    <property type="nucleotide sequence ID" value="NZ_CP040098.1"/>
</dbReference>
<organism evidence="3 4">
    <name type="scientific">Desulfoglaeba alkanexedens ALDC</name>
    <dbReference type="NCBI Taxonomy" id="980445"/>
    <lineage>
        <taxon>Bacteria</taxon>
        <taxon>Pseudomonadati</taxon>
        <taxon>Thermodesulfobacteriota</taxon>
        <taxon>Syntrophobacteria</taxon>
        <taxon>Syntrophobacterales</taxon>
        <taxon>Syntrophobacteraceae</taxon>
        <taxon>Desulfoglaeba</taxon>
    </lineage>
</organism>
<accession>A0A4V1ERY0</accession>
<name>A0A4V1ERY0_9BACT</name>
<reference evidence="3 4" key="1">
    <citation type="submission" date="2019-05" db="EMBL/GenBank/DDBJ databases">
        <title>The Complete Genome Sequence of the n-alkane-degrading Desulfoglaeba alkanexedens ALDC reveals multiple alkylsuccinate synthase gene clusters.</title>
        <authorList>
            <person name="Callaghan A.V."/>
            <person name="Davidova I.A."/>
            <person name="Duncan K.E."/>
            <person name="Morris B."/>
            <person name="McInerney M.J."/>
        </authorList>
    </citation>
    <scope>NUCLEOTIDE SEQUENCE [LARGE SCALE GENOMIC DNA]</scope>
    <source>
        <strain evidence="3 4">ALDC</strain>
    </source>
</reference>
<dbReference type="OrthoDB" id="482771at2"/>
<reference evidence="3 4" key="2">
    <citation type="submission" date="2019-05" db="EMBL/GenBank/DDBJ databases">
        <authorList>
            <person name="Suflita J.M."/>
            <person name="Marks C.R."/>
        </authorList>
    </citation>
    <scope>NUCLEOTIDE SEQUENCE [LARGE SCALE GENOMIC DNA]</scope>
    <source>
        <strain evidence="3 4">ALDC</strain>
    </source>
</reference>
<gene>
    <name evidence="3" type="ORF">FDQ92_14145</name>
</gene>
<dbReference type="InterPro" id="IPR005537">
    <property type="entry name" value="RAMP_III_fam"/>
</dbReference>
<dbReference type="AlphaFoldDB" id="A0A4V1ERY0"/>
<dbReference type="KEGG" id="dax:FDQ92_14145"/>
<protein>
    <recommendedName>
        <fullName evidence="2">CRISPR type III-associated protein domain-containing protein</fullName>
    </recommendedName>
</protein>
<evidence type="ECO:0000313" key="4">
    <source>
        <dbReference type="Proteomes" id="UP000298602"/>
    </source>
</evidence>
<evidence type="ECO:0000256" key="1">
    <source>
        <dbReference type="ARBA" id="ARBA00023118"/>
    </source>
</evidence>